<evidence type="ECO:0000313" key="3">
    <source>
        <dbReference type="Proteomes" id="UP000271624"/>
    </source>
</evidence>
<organism evidence="2 3">
    <name type="scientific">Dulcicalothrix desertica PCC 7102</name>
    <dbReference type="NCBI Taxonomy" id="232991"/>
    <lineage>
        <taxon>Bacteria</taxon>
        <taxon>Bacillati</taxon>
        <taxon>Cyanobacteriota</taxon>
        <taxon>Cyanophyceae</taxon>
        <taxon>Nostocales</taxon>
        <taxon>Calotrichaceae</taxon>
        <taxon>Dulcicalothrix</taxon>
    </lineage>
</organism>
<protein>
    <submittedName>
        <fullName evidence="2">Uncharacterized protein</fullName>
    </submittedName>
</protein>
<gene>
    <name evidence="2" type="ORF">DSM106972_074320</name>
</gene>
<comment type="caution">
    <text evidence="2">The sequence shown here is derived from an EMBL/GenBank/DDBJ whole genome shotgun (WGS) entry which is preliminary data.</text>
</comment>
<reference evidence="2" key="1">
    <citation type="submission" date="2018-12" db="EMBL/GenBank/DDBJ databases">
        <authorList>
            <person name="Will S."/>
            <person name="Neumann-Schaal M."/>
            <person name="Henke P."/>
        </authorList>
    </citation>
    <scope>NUCLEOTIDE SEQUENCE</scope>
    <source>
        <strain evidence="2">PCC 7102</strain>
    </source>
</reference>
<evidence type="ECO:0000256" key="1">
    <source>
        <dbReference type="SAM" id="Phobius"/>
    </source>
</evidence>
<name>A0A3S1CCA4_9CYAN</name>
<feature type="transmembrane region" description="Helical" evidence="1">
    <location>
        <begin position="21"/>
        <end position="41"/>
    </location>
</feature>
<proteinExistence type="predicted"/>
<accession>A0A3S1CCA4</accession>
<reference evidence="2" key="2">
    <citation type="journal article" date="2019" name="Genome Biol. Evol.">
        <title>Day and night: Metabolic profiles and evolutionary relationships of six axenic non-marine cyanobacteria.</title>
        <authorList>
            <person name="Will S.E."/>
            <person name="Henke P."/>
            <person name="Boedeker C."/>
            <person name="Huang S."/>
            <person name="Brinkmann H."/>
            <person name="Rohde M."/>
            <person name="Jarek M."/>
            <person name="Friedl T."/>
            <person name="Seufert S."/>
            <person name="Schumacher M."/>
            <person name="Overmann J."/>
            <person name="Neumann-Schaal M."/>
            <person name="Petersen J."/>
        </authorList>
    </citation>
    <scope>NUCLEOTIDE SEQUENCE [LARGE SCALE GENOMIC DNA]</scope>
    <source>
        <strain evidence="2">PCC 7102</strain>
    </source>
</reference>
<dbReference type="RefSeq" id="WP_127085520.1">
    <property type="nucleotide sequence ID" value="NZ_RSCL01000023.1"/>
</dbReference>
<sequence>MINKLTNISFGNFLSLRHNRLFLAIPKLNAAIAIAFLTSLVSACQNQNEPGAVISPVPEVAATPVVTPTVVVTTTPLVTPTVVVTATPTITPTVVVTATPQAGLPNAELIGENVTVSTKVQRVINQNLFTVYDKESLRGQEVLVVSKQKAPPVGTNIELTGVVRNFVVADVNKNYSLNLSPTTVQPYVNKPYIDAKAIEKVD</sequence>
<dbReference type="Proteomes" id="UP000271624">
    <property type="component" value="Unassembled WGS sequence"/>
</dbReference>
<keyword evidence="1" id="KW-0472">Membrane</keyword>
<evidence type="ECO:0000313" key="2">
    <source>
        <dbReference type="EMBL" id="RUT00661.1"/>
    </source>
</evidence>
<keyword evidence="1" id="KW-0812">Transmembrane</keyword>
<dbReference type="EMBL" id="RSCL01000023">
    <property type="protein sequence ID" value="RUT00661.1"/>
    <property type="molecule type" value="Genomic_DNA"/>
</dbReference>
<dbReference type="AlphaFoldDB" id="A0A3S1CCA4"/>
<keyword evidence="1" id="KW-1133">Transmembrane helix</keyword>
<dbReference type="OrthoDB" id="516343at2"/>
<keyword evidence="3" id="KW-1185">Reference proteome</keyword>